<dbReference type="InterPro" id="IPR051345">
    <property type="entry name" value="Importin_beta-like_NTR"/>
</dbReference>
<dbReference type="InterPro" id="IPR057942">
    <property type="entry name" value="TPR_TNPO3_IPO13_3rd"/>
</dbReference>
<protein>
    <submittedName>
        <fullName evidence="2">Armadillo-type protein</fullName>
    </submittedName>
</protein>
<dbReference type="InterPro" id="IPR016024">
    <property type="entry name" value="ARM-type_fold"/>
</dbReference>
<dbReference type="Pfam" id="PF24140">
    <property type="entry name" value="TPR_TNPO3_IPO13_3rd"/>
    <property type="match status" value="1"/>
</dbReference>
<accession>A0AAD6YPG7</accession>
<dbReference type="InterPro" id="IPR011989">
    <property type="entry name" value="ARM-like"/>
</dbReference>
<dbReference type="Pfam" id="PF24139">
    <property type="entry name" value="TPR_TNPO3_IPO13_4th"/>
    <property type="match status" value="1"/>
</dbReference>
<dbReference type="GO" id="GO:0006606">
    <property type="term" value="P:protein import into nucleus"/>
    <property type="evidence" value="ECO:0007669"/>
    <property type="project" value="TreeGrafter"/>
</dbReference>
<proteinExistence type="predicted"/>
<dbReference type="AlphaFoldDB" id="A0AAD6YPG7"/>
<dbReference type="Pfam" id="PF24138">
    <property type="entry name" value="TPR_TNPO3_IPO13_2nd"/>
    <property type="match status" value="1"/>
</dbReference>
<dbReference type="SUPFAM" id="SSF48371">
    <property type="entry name" value="ARM repeat"/>
    <property type="match status" value="1"/>
</dbReference>
<dbReference type="EMBL" id="JARJCW010000004">
    <property type="protein sequence ID" value="KAJ7225605.1"/>
    <property type="molecule type" value="Genomic_DNA"/>
</dbReference>
<feature type="non-terminal residue" evidence="2">
    <location>
        <position position="930"/>
    </location>
</feature>
<comment type="caution">
    <text evidence="2">The sequence shown here is derived from an EMBL/GenBank/DDBJ whole genome shotgun (WGS) entry which is preliminary data.</text>
</comment>
<dbReference type="Pfam" id="PF08389">
    <property type="entry name" value="Xpo1"/>
    <property type="match status" value="1"/>
</dbReference>
<evidence type="ECO:0000313" key="3">
    <source>
        <dbReference type="Proteomes" id="UP001219525"/>
    </source>
</evidence>
<dbReference type="InterPro" id="IPR001494">
    <property type="entry name" value="Importin-beta_N"/>
</dbReference>
<dbReference type="Pfam" id="PF03810">
    <property type="entry name" value="IBN_N"/>
    <property type="match status" value="1"/>
</dbReference>
<evidence type="ECO:0000313" key="2">
    <source>
        <dbReference type="EMBL" id="KAJ7225605.1"/>
    </source>
</evidence>
<sequence length="930" mass="102915">MAAVDIQAVLSAIDVFSRAPDKLSLDQANTWLQDFQHSPEAWATCNVLLLTPDAPPAAKLFAAQTFRTKVTYDLHEVDPANLPNFRDTLVAALERNHAGPRAVIVQLCLALAGLALQFPAWSDAVQSMIDSFGRNPATVPALLLFLTVLPEELNHNHRIPITDDEYAERAANLLAANSKQVLDLLAMYLRATGVTSAVQSQVFQCLRNWLVAGEVRVTDLTKTPLFACAFEALASDDLFDSVVDVICELIHETQEIDENMPAIELVVPRLIALKPQLVEQRDDPEKIRGYARIFSEAGETYRVLLLQHPETFFPIVEAIGECSAYPDLDIVPITFSFWMRLAQTVGKKPSPLFLDAYRALMGVIIRHLHFPPDSAPLSGQEADDFRSFRHVMGDTLKDCCTVLRTDTCLLATYEMITTALSRSPEAISWQEIEAPLFAMRSIGAEIDHSDNNAVPKIVNLIPSLPNHPRVRYAALLIIARYTEWMNLHPEYISAQLQYVSAGFEDADSEVCGAAGQALKYLCQDCKQHLVDFLPQLHTFLSTTGGKLLQDDRRQVYEAIAYVISAMPMVRAAESLRTFSVDILAQVHAATIKTTAVTKEELQTISDGLDNLEVMLHVIQGYGEELPPACHNSCEEAWTVLNAFLAKCGGDYDIAERTTRVLRHGITLFGDAALPVAPSVVARMSFAFEATGYPSYLWIAGKVIHRYGNEEDADLRGSFQEVYERSTNSIVSLLQSKSASDIPDVMEDYLRMLNSMVPVAPDIFFQSSAFPLAFRTAMAALALVQTDIIFASLDLFLLILTHDCLNPNPSVPLPPKFPIYASAIQAVVLKDGFELLSHILNGLVGDFPEDSLSIVVSIFRAFSVVWGSQLLSWLPSALQRLPPAVAPQLARAQFLSEITNAVNEKGYDKVKYALLSLNRASRKARERRRTG</sequence>
<organism evidence="2 3">
    <name type="scientific">Mycena pura</name>
    <dbReference type="NCBI Taxonomy" id="153505"/>
    <lineage>
        <taxon>Eukaryota</taxon>
        <taxon>Fungi</taxon>
        <taxon>Dikarya</taxon>
        <taxon>Basidiomycota</taxon>
        <taxon>Agaricomycotina</taxon>
        <taxon>Agaricomycetes</taxon>
        <taxon>Agaricomycetidae</taxon>
        <taxon>Agaricales</taxon>
        <taxon>Marasmiineae</taxon>
        <taxon>Mycenaceae</taxon>
        <taxon>Mycena</taxon>
    </lineage>
</organism>
<name>A0AAD6YPG7_9AGAR</name>
<dbReference type="Proteomes" id="UP001219525">
    <property type="component" value="Unassembled WGS sequence"/>
</dbReference>
<keyword evidence="3" id="KW-1185">Reference proteome</keyword>
<dbReference type="GO" id="GO:0031267">
    <property type="term" value="F:small GTPase binding"/>
    <property type="evidence" value="ECO:0007669"/>
    <property type="project" value="InterPro"/>
</dbReference>
<dbReference type="InterPro" id="IPR057941">
    <property type="entry name" value="TPR_TNPO3_IPO13_2nd"/>
</dbReference>
<feature type="domain" description="Importin N-terminal" evidence="1">
    <location>
        <begin position="28"/>
        <end position="95"/>
    </location>
</feature>
<dbReference type="InterPro" id="IPR058537">
    <property type="entry name" value="TPR_TNPO3_IPO13_4th"/>
</dbReference>
<evidence type="ECO:0000259" key="1">
    <source>
        <dbReference type="PROSITE" id="PS50166"/>
    </source>
</evidence>
<dbReference type="Gene3D" id="1.25.10.10">
    <property type="entry name" value="Leucine-rich Repeat Variant"/>
    <property type="match status" value="1"/>
</dbReference>
<dbReference type="GO" id="GO:0005737">
    <property type="term" value="C:cytoplasm"/>
    <property type="evidence" value="ECO:0007669"/>
    <property type="project" value="TreeGrafter"/>
</dbReference>
<dbReference type="InterPro" id="IPR013598">
    <property type="entry name" value="Exportin-1/Importin-b-like"/>
</dbReference>
<dbReference type="PANTHER" id="PTHR12363">
    <property type="entry name" value="TRANSPORTIN 3 AND IMPORTIN 13"/>
    <property type="match status" value="1"/>
</dbReference>
<gene>
    <name evidence="2" type="ORF">GGX14DRAFT_489758</name>
</gene>
<dbReference type="SMART" id="SM00913">
    <property type="entry name" value="IBN_N"/>
    <property type="match status" value="1"/>
</dbReference>
<reference evidence="2" key="1">
    <citation type="submission" date="2023-03" db="EMBL/GenBank/DDBJ databases">
        <title>Massive genome expansion in bonnet fungi (Mycena s.s.) driven by repeated elements and novel gene families across ecological guilds.</title>
        <authorList>
            <consortium name="Lawrence Berkeley National Laboratory"/>
            <person name="Harder C.B."/>
            <person name="Miyauchi S."/>
            <person name="Viragh M."/>
            <person name="Kuo A."/>
            <person name="Thoen E."/>
            <person name="Andreopoulos B."/>
            <person name="Lu D."/>
            <person name="Skrede I."/>
            <person name="Drula E."/>
            <person name="Henrissat B."/>
            <person name="Morin E."/>
            <person name="Kohler A."/>
            <person name="Barry K."/>
            <person name="LaButti K."/>
            <person name="Morin E."/>
            <person name="Salamov A."/>
            <person name="Lipzen A."/>
            <person name="Mereny Z."/>
            <person name="Hegedus B."/>
            <person name="Baldrian P."/>
            <person name="Stursova M."/>
            <person name="Weitz H."/>
            <person name="Taylor A."/>
            <person name="Grigoriev I.V."/>
            <person name="Nagy L.G."/>
            <person name="Martin F."/>
            <person name="Kauserud H."/>
        </authorList>
    </citation>
    <scope>NUCLEOTIDE SEQUENCE</scope>
    <source>
        <strain evidence="2">9144</strain>
    </source>
</reference>
<dbReference type="PROSITE" id="PS50166">
    <property type="entry name" value="IMPORTIN_B_NT"/>
    <property type="match status" value="1"/>
</dbReference>
<dbReference type="PANTHER" id="PTHR12363:SF53">
    <property type="entry name" value="MRNA TRANSPORT REGULATOR MTR10"/>
    <property type="match status" value="1"/>
</dbReference>